<feature type="region of interest" description="Disordered" evidence="1">
    <location>
        <begin position="227"/>
        <end position="272"/>
    </location>
</feature>
<dbReference type="PANTHER" id="PTHR13233:SF0">
    <property type="entry name" value="MICROSPHERULE PROTEIN 1"/>
    <property type="match status" value="1"/>
</dbReference>
<name>A0ABD6ELM5_9BILA</name>
<evidence type="ECO:0000259" key="2">
    <source>
        <dbReference type="PROSITE" id="PS50006"/>
    </source>
</evidence>
<dbReference type="PANTHER" id="PTHR13233">
    <property type="entry name" value="MICROSPHERULE PROTEIN 1"/>
    <property type="match status" value="1"/>
</dbReference>
<dbReference type="InterPro" id="IPR000253">
    <property type="entry name" value="FHA_dom"/>
</dbReference>
<dbReference type="Proteomes" id="UP001608902">
    <property type="component" value="Unassembled WGS sequence"/>
</dbReference>
<comment type="caution">
    <text evidence="3">The sequence shown here is derived from an EMBL/GenBank/DDBJ whole genome shotgun (WGS) entry which is preliminary data.</text>
</comment>
<feature type="compositionally biased region" description="Low complexity" evidence="1">
    <location>
        <begin position="259"/>
        <end position="272"/>
    </location>
</feature>
<dbReference type="Gene3D" id="2.60.200.20">
    <property type="match status" value="1"/>
</dbReference>
<dbReference type="InterPro" id="IPR008984">
    <property type="entry name" value="SMAD_FHA_dom_sf"/>
</dbReference>
<evidence type="ECO:0000313" key="4">
    <source>
        <dbReference type="Proteomes" id="UP001608902"/>
    </source>
</evidence>
<dbReference type="PROSITE" id="PS50006">
    <property type="entry name" value="FHA_DOMAIN"/>
    <property type="match status" value="1"/>
</dbReference>
<dbReference type="InterPro" id="IPR037912">
    <property type="entry name" value="MCRS1"/>
</dbReference>
<sequence>MDLMDIEKNYGLNSDVDWSQGGYEEGRMCREISLIDRSWKEWEKVRVEAVTGISNDTEIDDGVWGILKGRVVRYIMRGDRILIGRSTDKHQVDVNLALEGPAAQISRKQALLKCMHNNHGIAGRGGAEEDQNTVATMEVVISNVGKRPMFVDGKTIENGSKARISNNSIIEIAHVRLMLVLNTVPTAASTVVTHYHPVQHQLKPENEQSLMAGGKEGMGIGRVAVGGSSSGAGLQRMTSTTTTPVNTPLTPVPPPPSVPTVLLQPSQQYQQQ</sequence>
<dbReference type="AlphaFoldDB" id="A0ABD6ELM5"/>
<dbReference type="EMBL" id="JBGFUD010006231">
    <property type="protein sequence ID" value="MFH4980873.1"/>
    <property type="molecule type" value="Genomic_DNA"/>
</dbReference>
<protein>
    <recommendedName>
        <fullName evidence="2">FHA domain-containing protein</fullName>
    </recommendedName>
</protein>
<gene>
    <name evidence="3" type="ORF">AB6A40_007582</name>
</gene>
<reference evidence="3 4" key="1">
    <citation type="submission" date="2024-08" db="EMBL/GenBank/DDBJ databases">
        <title>Gnathostoma spinigerum genome.</title>
        <authorList>
            <person name="Gonzalez-Bertolin B."/>
            <person name="Monzon S."/>
            <person name="Zaballos A."/>
            <person name="Jimenez P."/>
            <person name="Dekumyoy P."/>
            <person name="Varona S."/>
            <person name="Cuesta I."/>
            <person name="Sumanam S."/>
            <person name="Adisakwattana P."/>
            <person name="Gasser R.B."/>
            <person name="Hernandez-Gonzalez A."/>
            <person name="Young N.D."/>
            <person name="Perteguer M.J."/>
        </authorList>
    </citation>
    <scope>NUCLEOTIDE SEQUENCE [LARGE SCALE GENOMIC DNA]</scope>
    <source>
        <strain evidence="3">AL3</strain>
        <tissue evidence="3">Liver</tissue>
    </source>
</reference>
<evidence type="ECO:0000256" key="1">
    <source>
        <dbReference type="SAM" id="MobiDB-lite"/>
    </source>
</evidence>
<keyword evidence="4" id="KW-1185">Reference proteome</keyword>
<evidence type="ECO:0000313" key="3">
    <source>
        <dbReference type="EMBL" id="MFH4980873.1"/>
    </source>
</evidence>
<organism evidence="3 4">
    <name type="scientific">Gnathostoma spinigerum</name>
    <dbReference type="NCBI Taxonomy" id="75299"/>
    <lineage>
        <taxon>Eukaryota</taxon>
        <taxon>Metazoa</taxon>
        <taxon>Ecdysozoa</taxon>
        <taxon>Nematoda</taxon>
        <taxon>Chromadorea</taxon>
        <taxon>Rhabditida</taxon>
        <taxon>Spirurina</taxon>
        <taxon>Gnathostomatomorpha</taxon>
        <taxon>Gnathostomatoidea</taxon>
        <taxon>Gnathostomatidae</taxon>
        <taxon>Gnathostoma</taxon>
    </lineage>
</organism>
<accession>A0ABD6ELM5</accession>
<proteinExistence type="predicted"/>
<dbReference type="SUPFAM" id="SSF49879">
    <property type="entry name" value="SMAD/FHA domain"/>
    <property type="match status" value="1"/>
</dbReference>
<feature type="compositionally biased region" description="Low complexity" evidence="1">
    <location>
        <begin position="227"/>
        <end position="249"/>
    </location>
</feature>
<feature type="domain" description="FHA" evidence="2">
    <location>
        <begin position="81"/>
        <end position="156"/>
    </location>
</feature>